<reference evidence="1 2" key="1">
    <citation type="journal article" date="2011" name="Stand. Genomic Sci.">
        <title>Non-contiguous finished genome sequence of Bacteroides coprosuis type strain (PC139).</title>
        <authorList>
            <person name="Land M."/>
            <person name="Held B."/>
            <person name="Gronow S."/>
            <person name="Abt B."/>
            <person name="Lucas S."/>
            <person name="Del Rio T.G."/>
            <person name="Nolan M."/>
            <person name="Tice H."/>
            <person name="Cheng J.F."/>
            <person name="Pitluck S."/>
            <person name="Liolios K."/>
            <person name="Pagani I."/>
            <person name="Ivanova N."/>
            <person name="Mavromatis K."/>
            <person name="Mikhailova N."/>
            <person name="Pati A."/>
            <person name="Tapia R."/>
            <person name="Han C."/>
            <person name="Goodwin L."/>
            <person name="Chen A."/>
            <person name="Palaniappan K."/>
            <person name="Hauser L."/>
            <person name="Brambilla E.M."/>
            <person name="Rohde M."/>
            <person name="Goker M."/>
            <person name="Detter J.C."/>
            <person name="Woyke T."/>
            <person name="Bristow J."/>
            <person name="Eisen J.A."/>
            <person name="Markowitz V."/>
            <person name="Hugenholtz P."/>
            <person name="Kyrpides N.C."/>
            <person name="Klenk H.P."/>
            <person name="Lapidus A."/>
        </authorList>
    </citation>
    <scope>NUCLEOTIDE SEQUENCE</scope>
    <source>
        <strain evidence="1 2">DSM 18011</strain>
    </source>
</reference>
<evidence type="ECO:0000313" key="2">
    <source>
        <dbReference type="Proteomes" id="UP000018439"/>
    </source>
</evidence>
<dbReference type="STRING" id="679937.Bcop_1646"/>
<gene>
    <name evidence="1" type="ORF">Bcop_1646</name>
</gene>
<organism evidence="1 2">
    <name type="scientific">Bacteroides coprosuis DSM 18011</name>
    <dbReference type="NCBI Taxonomy" id="679937"/>
    <lineage>
        <taxon>Bacteria</taxon>
        <taxon>Pseudomonadati</taxon>
        <taxon>Bacteroidota</taxon>
        <taxon>Bacteroidia</taxon>
        <taxon>Bacteroidales</taxon>
        <taxon>Bacteroidaceae</taxon>
        <taxon>Bacteroides</taxon>
    </lineage>
</organism>
<accession>F3ZQP3</accession>
<name>F3ZQP3_9BACE</name>
<evidence type="ECO:0000313" key="1">
    <source>
        <dbReference type="EMBL" id="EGJ71838.1"/>
    </source>
</evidence>
<proteinExistence type="predicted"/>
<dbReference type="OrthoDB" id="1028138at2"/>
<dbReference type="Proteomes" id="UP000018439">
    <property type="component" value="Chromosome"/>
</dbReference>
<dbReference type="AlphaFoldDB" id="F3ZQP3"/>
<sequence length="283" mass="33143">MAKLLRLHTNGGDTLKGWCETRLYNRDIEEIRDPNAAFSAKEMTSIPSSFAHLHIVKCAFQYVIDSRRLKGETKWHLLVSHSLDVGEILFNYHRYKDKFEIVEWKREDALLKLKQSSYKHHPALAEVIEQFMRLEANFGLKDLESIFLLKYIGPGKKSDLDIVGGISPMTLFFASPDDLSYISEHVDLGTHKAFELKGTPLNERDYYYQSYILYLKVIHTEFYRLFPELGSYINFLQYYIESNEQEMLLELSNNQEYEPLVLDKGTTIKIWGEPLPIRKSREM</sequence>
<dbReference type="EMBL" id="CM001167">
    <property type="protein sequence ID" value="EGJ71838.1"/>
    <property type="molecule type" value="Genomic_DNA"/>
</dbReference>
<keyword evidence="2" id="KW-1185">Reference proteome</keyword>
<dbReference type="HOGENOM" id="CLU_982298_0_0_10"/>
<protein>
    <submittedName>
        <fullName evidence="1">Uncharacterized protein</fullName>
    </submittedName>
</protein>
<dbReference type="eggNOG" id="COG0443">
    <property type="taxonomic scope" value="Bacteria"/>
</dbReference>